<evidence type="ECO:0000313" key="3">
    <source>
        <dbReference type="Proteomes" id="UP000294644"/>
    </source>
</evidence>
<comment type="caution">
    <text evidence="2">The sequence shown here is derived from an EMBL/GenBank/DDBJ whole genome shotgun (WGS) entry which is preliminary data.</text>
</comment>
<protein>
    <submittedName>
        <fullName evidence="2">FkbM family methyltransferase</fullName>
    </submittedName>
</protein>
<evidence type="ECO:0000259" key="1">
    <source>
        <dbReference type="Pfam" id="PF05050"/>
    </source>
</evidence>
<dbReference type="PANTHER" id="PTHR34203">
    <property type="entry name" value="METHYLTRANSFERASE, FKBM FAMILY PROTEIN"/>
    <property type="match status" value="1"/>
</dbReference>
<dbReference type="OrthoDB" id="9812600at2"/>
<gene>
    <name evidence="2" type="ORF">E0F91_13275</name>
</gene>
<dbReference type="NCBIfam" id="TIGR01444">
    <property type="entry name" value="fkbM_fam"/>
    <property type="match status" value="1"/>
</dbReference>
<dbReference type="InterPro" id="IPR029063">
    <property type="entry name" value="SAM-dependent_MTases_sf"/>
</dbReference>
<dbReference type="PANTHER" id="PTHR34203:SF15">
    <property type="entry name" value="SLL1173 PROTEIN"/>
    <property type="match status" value="1"/>
</dbReference>
<organism evidence="2 3">
    <name type="scientific">Flavobacterium sandaracinum</name>
    <dbReference type="NCBI Taxonomy" id="2541733"/>
    <lineage>
        <taxon>Bacteria</taxon>
        <taxon>Pseudomonadati</taxon>
        <taxon>Bacteroidota</taxon>
        <taxon>Flavobacteriia</taxon>
        <taxon>Flavobacteriales</taxon>
        <taxon>Flavobacteriaceae</taxon>
        <taxon>Flavobacterium</taxon>
    </lineage>
</organism>
<dbReference type="Proteomes" id="UP000294644">
    <property type="component" value="Unassembled WGS sequence"/>
</dbReference>
<accession>A0A4R5CPK4</accession>
<reference evidence="2 3" key="1">
    <citation type="submission" date="2019-03" db="EMBL/GenBank/DDBJ databases">
        <title>Flavobacterium LB-D12 sp. nov., isolated from arctic soil.</title>
        <authorList>
            <person name="Chaudhary D.K."/>
        </authorList>
    </citation>
    <scope>NUCLEOTIDE SEQUENCE [LARGE SCALE GENOMIC DNA]</scope>
    <source>
        <strain evidence="2 3">LB-D12</strain>
    </source>
</reference>
<dbReference type="Pfam" id="PF05050">
    <property type="entry name" value="Methyltransf_21"/>
    <property type="match status" value="1"/>
</dbReference>
<dbReference type="EMBL" id="SMFN01000017">
    <property type="protein sequence ID" value="TDE02056.1"/>
    <property type="molecule type" value="Genomic_DNA"/>
</dbReference>
<feature type="domain" description="Methyltransferase FkbM" evidence="1">
    <location>
        <begin position="68"/>
        <end position="212"/>
    </location>
</feature>
<dbReference type="Gene3D" id="3.40.50.150">
    <property type="entry name" value="Vaccinia Virus protein VP39"/>
    <property type="match status" value="1"/>
</dbReference>
<keyword evidence="3" id="KW-1185">Reference proteome</keyword>
<proteinExistence type="predicted"/>
<dbReference type="GO" id="GO:0032259">
    <property type="term" value="P:methylation"/>
    <property type="evidence" value="ECO:0007669"/>
    <property type="project" value="UniProtKB-KW"/>
</dbReference>
<evidence type="ECO:0000313" key="2">
    <source>
        <dbReference type="EMBL" id="TDE02056.1"/>
    </source>
</evidence>
<dbReference type="SUPFAM" id="SSF53335">
    <property type="entry name" value="S-adenosyl-L-methionine-dependent methyltransferases"/>
    <property type="match status" value="1"/>
</dbReference>
<dbReference type="AlphaFoldDB" id="A0A4R5CPK4"/>
<keyword evidence="2" id="KW-0489">Methyltransferase</keyword>
<dbReference type="GO" id="GO:0008168">
    <property type="term" value="F:methyltransferase activity"/>
    <property type="evidence" value="ECO:0007669"/>
    <property type="project" value="UniProtKB-KW"/>
</dbReference>
<name>A0A4R5CPK4_9FLAO</name>
<keyword evidence="2" id="KW-0808">Transferase</keyword>
<dbReference type="InterPro" id="IPR006342">
    <property type="entry name" value="FkbM_mtfrase"/>
</dbReference>
<dbReference type="RefSeq" id="WP_132066943.1">
    <property type="nucleotide sequence ID" value="NZ_SMFN01000017.1"/>
</dbReference>
<sequence>MKLNKIIKNIFARKEKKPEGLIERESFFGDLKIILKGNHMLDQYQKSFPLYDRFLPVLCSSFDGLIIDVGANIGDTSIAVFSKNNKSFIVGVEPDDGFFSECEENIKLNNLKDRFLGVKKFVTTNKGKYTIEKSNTLSTGSISNNSNEIGEINSISFSELMNLIPLEKKIKFDILKIDTDGFDWDVINSFLEYVNYLKKKPRFVFFEMQTYLNNIGVHDKNRELIIDKYKLSIEGLFENGYNNFCLLDNFGTPIKITQSIKDIFEIDDYVKRSQIYNSHSTIYYLDILAFPNEELQFVNESLLNLYKK</sequence>
<dbReference type="InterPro" id="IPR052514">
    <property type="entry name" value="SAM-dependent_MTase"/>
</dbReference>